<name>A0A1I0SZA0_9BACL</name>
<dbReference type="AlphaFoldDB" id="A0A1I0SZA0"/>
<dbReference type="PROSITE" id="PS51704">
    <property type="entry name" value="GP_PDE"/>
    <property type="match status" value="1"/>
</dbReference>
<dbReference type="SUPFAM" id="SSF51695">
    <property type="entry name" value="PLC-like phosphodiesterases"/>
    <property type="match status" value="1"/>
</dbReference>
<dbReference type="GO" id="GO:0008081">
    <property type="term" value="F:phosphoric diester hydrolase activity"/>
    <property type="evidence" value="ECO:0007669"/>
    <property type="project" value="InterPro"/>
</dbReference>
<dbReference type="Proteomes" id="UP000198650">
    <property type="component" value="Unassembled WGS sequence"/>
</dbReference>
<evidence type="ECO:0000313" key="3">
    <source>
        <dbReference type="Proteomes" id="UP000198650"/>
    </source>
</evidence>
<dbReference type="CDD" id="cd08563">
    <property type="entry name" value="GDPD_TtGDE_like"/>
    <property type="match status" value="1"/>
</dbReference>
<evidence type="ECO:0000313" key="2">
    <source>
        <dbReference type="EMBL" id="SFA44844.1"/>
    </source>
</evidence>
<evidence type="ECO:0000259" key="1">
    <source>
        <dbReference type="PROSITE" id="PS51704"/>
    </source>
</evidence>
<dbReference type="GO" id="GO:0006629">
    <property type="term" value="P:lipid metabolic process"/>
    <property type="evidence" value="ECO:0007669"/>
    <property type="project" value="InterPro"/>
</dbReference>
<keyword evidence="3" id="KW-1185">Reference proteome</keyword>
<dbReference type="PANTHER" id="PTHR46211:SF1">
    <property type="entry name" value="GLYCEROPHOSPHODIESTER PHOSPHODIESTERASE, CYTOPLASMIC"/>
    <property type="match status" value="1"/>
</dbReference>
<feature type="domain" description="GP-PDE" evidence="1">
    <location>
        <begin position="2"/>
        <end position="238"/>
    </location>
</feature>
<dbReference type="Gene3D" id="3.20.20.190">
    <property type="entry name" value="Phosphatidylinositol (PI) phosphodiesterase"/>
    <property type="match status" value="1"/>
</dbReference>
<proteinExistence type="predicted"/>
<gene>
    <name evidence="2" type="ORF">SAMN05192569_100838</name>
</gene>
<dbReference type="InterPro" id="IPR030395">
    <property type="entry name" value="GP_PDE_dom"/>
</dbReference>
<reference evidence="3" key="1">
    <citation type="submission" date="2016-10" db="EMBL/GenBank/DDBJ databases">
        <authorList>
            <person name="Varghese N."/>
            <person name="Submissions S."/>
        </authorList>
    </citation>
    <scope>NUCLEOTIDE SEQUENCE [LARGE SCALE GENOMIC DNA]</scope>
    <source>
        <strain evidence="3">M1</strain>
    </source>
</reference>
<protein>
    <submittedName>
        <fullName evidence="2">Glycerophosphoryl diester phosphodiesterase</fullName>
    </submittedName>
</protein>
<dbReference type="RefSeq" id="WP_090948554.1">
    <property type="nucleotide sequence ID" value="NZ_FOJS01000008.1"/>
</dbReference>
<accession>A0A1I0SZA0</accession>
<dbReference type="EMBL" id="FOJS01000008">
    <property type="protein sequence ID" value="SFA44844.1"/>
    <property type="molecule type" value="Genomic_DNA"/>
</dbReference>
<dbReference type="PANTHER" id="PTHR46211">
    <property type="entry name" value="GLYCEROPHOSPHORYL DIESTER PHOSPHODIESTERASE"/>
    <property type="match status" value="1"/>
</dbReference>
<dbReference type="OrthoDB" id="384721at2"/>
<organism evidence="2 3">
    <name type="scientific">Parageobacillus thermantarcticus</name>
    <dbReference type="NCBI Taxonomy" id="186116"/>
    <lineage>
        <taxon>Bacteria</taxon>
        <taxon>Bacillati</taxon>
        <taxon>Bacillota</taxon>
        <taxon>Bacilli</taxon>
        <taxon>Bacillales</taxon>
        <taxon>Anoxybacillaceae</taxon>
        <taxon>Parageobacillus</taxon>
    </lineage>
</organism>
<dbReference type="Pfam" id="PF03009">
    <property type="entry name" value="GDPD"/>
    <property type="match status" value="1"/>
</dbReference>
<sequence length="247" mass="28593">MTKIFAHRGSAGTHPENTMFAFLEAERVGADGIELDVQLTKDGQIVVIHDETIDRTTDGTGWVKDFTYRELQQFNAAYKFADQYDGCRIPLLEEVLAWIRSTSLLLNIELKNSFVVYETLEQKVIDMIKRYQLEERTVLSSFNHNSMAFCRHLAPNIETAILYMEPLYDPWKYVRAIGADGLHPYHRTVSAPFVRQARSHRIAVRPFTINKESLMQKMFQYGVDAIFTDYPLKAKEVRNKKTPSTQY</sequence>
<dbReference type="STRING" id="186116.SAMN05192569_100838"/>
<dbReference type="InterPro" id="IPR017946">
    <property type="entry name" value="PLC-like_Pdiesterase_TIM-brl"/>
</dbReference>